<dbReference type="Gene3D" id="3.10.640.10">
    <property type="entry name" value="Restriction endonuclease-like alpha-beta roll domain"/>
    <property type="match status" value="1"/>
</dbReference>
<dbReference type="PIRSF" id="PIRSF011484">
    <property type="entry name" value="YaeQ"/>
    <property type="match status" value="1"/>
</dbReference>
<protein>
    <recommendedName>
        <fullName evidence="3">YaeQ family protein</fullName>
    </recommendedName>
</protein>
<reference evidence="2" key="1">
    <citation type="journal article" date="2019" name="Int. J. Syst. Evol. Microbiol.">
        <title>The Global Catalogue of Microorganisms (GCM) 10K type strain sequencing project: providing services to taxonomists for standard genome sequencing and annotation.</title>
        <authorList>
            <consortium name="The Broad Institute Genomics Platform"/>
            <consortium name="The Broad Institute Genome Sequencing Center for Infectious Disease"/>
            <person name="Wu L."/>
            <person name="Ma J."/>
        </authorList>
    </citation>
    <scope>NUCLEOTIDE SEQUENCE [LARGE SCALE GENOMIC DNA]</scope>
    <source>
        <strain evidence="2">NBRC 103166</strain>
    </source>
</reference>
<evidence type="ECO:0000313" key="1">
    <source>
        <dbReference type="EMBL" id="GLS91035.1"/>
    </source>
</evidence>
<proteinExistence type="predicted"/>
<dbReference type="InterPro" id="IPR038590">
    <property type="entry name" value="YaeQ_sf"/>
</dbReference>
<comment type="caution">
    <text evidence="1">The sequence shown here is derived from an EMBL/GenBank/DDBJ whole genome shotgun (WGS) entry which is preliminary data.</text>
</comment>
<evidence type="ECO:0000313" key="2">
    <source>
        <dbReference type="Proteomes" id="UP001157353"/>
    </source>
</evidence>
<dbReference type="RefSeq" id="WP_284204156.1">
    <property type="nucleotide sequence ID" value="NZ_BSPQ01000009.1"/>
</dbReference>
<organism evidence="1 2">
    <name type="scientific">Psychromonas marina</name>
    <dbReference type="NCBI Taxonomy" id="88364"/>
    <lineage>
        <taxon>Bacteria</taxon>
        <taxon>Pseudomonadati</taxon>
        <taxon>Pseudomonadota</taxon>
        <taxon>Gammaproteobacteria</taxon>
        <taxon>Alteromonadales</taxon>
        <taxon>Psychromonadaceae</taxon>
        <taxon>Psychromonas</taxon>
    </lineage>
</organism>
<keyword evidence="2" id="KW-1185">Reference proteome</keyword>
<dbReference type="InterPro" id="IPR009822">
    <property type="entry name" value="YaeQ"/>
</dbReference>
<dbReference type="Proteomes" id="UP001157353">
    <property type="component" value="Unassembled WGS sequence"/>
</dbReference>
<dbReference type="PANTHER" id="PTHR38784">
    <property type="entry name" value="SUCROSE PHOSPHORYLASE"/>
    <property type="match status" value="1"/>
</dbReference>
<evidence type="ECO:0008006" key="3">
    <source>
        <dbReference type="Google" id="ProtNLM"/>
    </source>
</evidence>
<accession>A0ABQ6E1G6</accession>
<gene>
    <name evidence="1" type="primary">yaeQ</name>
    <name evidence="1" type="ORF">GCM10007916_21030</name>
</gene>
<dbReference type="SMART" id="SM01322">
    <property type="entry name" value="YaeQ"/>
    <property type="match status" value="1"/>
</dbReference>
<sequence>MALKPTIFKMNVNRSDLNNDVYDAFSLTVAQHPSETTERMMARVIALCLHSQQEFITFTKGLSNVDEPDIWAKSLSDEFLLWIDMGEPAFDRIKKASRVAKSACVYSFNSKSDVWWRQGEAEFSTLKNLSVYQFQFEQIQQLAKLVKRTMELSITISGESTYVATELGECEVNHTVLQQSQLAL</sequence>
<dbReference type="PANTHER" id="PTHR38784:SF1">
    <property type="entry name" value="SUCROSE PHOSPHORYLASE"/>
    <property type="match status" value="1"/>
</dbReference>
<dbReference type="EMBL" id="BSPQ01000009">
    <property type="protein sequence ID" value="GLS91035.1"/>
    <property type="molecule type" value="Genomic_DNA"/>
</dbReference>
<dbReference type="Pfam" id="PF07152">
    <property type="entry name" value="YaeQ"/>
    <property type="match status" value="1"/>
</dbReference>
<dbReference type="InterPro" id="IPR011335">
    <property type="entry name" value="Restrct_endonuc-II-like"/>
</dbReference>
<name>A0ABQ6E1G6_9GAMM</name>
<dbReference type="SUPFAM" id="SSF52980">
    <property type="entry name" value="Restriction endonuclease-like"/>
    <property type="match status" value="1"/>
</dbReference>